<dbReference type="Pfam" id="PF00534">
    <property type="entry name" value="Glycos_transf_1"/>
    <property type="match status" value="1"/>
</dbReference>
<evidence type="ECO:0000259" key="1">
    <source>
        <dbReference type="Pfam" id="PF00534"/>
    </source>
</evidence>
<dbReference type="Proteomes" id="UP001301728">
    <property type="component" value="Unassembled WGS sequence"/>
</dbReference>
<dbReference type="EC" id="2.4.-.-" evidence="3"/>
<protein>
    <submittedName>
        <fullName evidence="3">Glycosyltransferase</fullName>
        <ecNumber evidence="3">2.4.-.-</ecNumber>
    </submittedName>
</protein>
<dbReference type="InterPro" id="IPR028098">
    <property type="entry name" value="Glyco_trans_4-like_N"/>
</dbReference>
<feature type="domain" description="Glycosyl transferase family 1" evidence="1">
    <location>
        <begin position="202"/>
        <end position="347"/>
    </location>
</feature>
<reference evidence="3 4" key="1">
    <citation type="submission" date="2023-12" db="EMBL/GenBank/DDBJ databases">
        <title>Baltic Sea Cyanobacteria.</title>
        <authorList>
            <person name="Delbaje E."/>
            <person name="Fewer D.P."/>
            <person name="Shishido T.K."/>
        </authorList>
    </citation>
    <scope>NUCLEOTIDE SEQUENCE [LARGE SCALE GENOMIC DNA]</scope>
    <source>
        <strain evidence="3 4">CCNP 1315</strain>
    </source>
</reference>
<dbReference type="PANTHER" id="PTHR12526">
    <property type="entry name" value="GLYCOSYLTRANSFERASE"/>
    <property type="match status" value="1"/>
</dbReference>
<dbReference type="Gene3D" id="3.40.50.2000">
    <property type="entry name" value="Glycogen Phosphorylase B"/>
    <property type="match status" value="2"/>
</dbReference>
<dbReference type="GO" id="GO:0016757">
    <property type="term" value="F:glycosyltransferase activity"/>
    <property type="evidence" value="ECO:0007669"/>
    <property type="project" value="UniProtKB-KW"/>
</dbReference>
<evidence type="ECO:0000313" key="3">
    <source>
        <dbReference type="EMBL" id="MEA5519686.1"/>
    </source>
</evidence>
<keyword evidence="3" id="KW-0808">Transferase</keyword>
<proteinExistence type="predicted"/>
<keyword evidence="4" id="KW-1185">Reference proteome</keyword>
<dbReference type="Pfam" id="PF13439">
    <property type="entry name" value="Glyco_transf_4"/>
    <property type="match status" value="1"/>
</dbReference>
<feature type="domain" description="Glycosyltransferase subfamily 4-like N-terminal" evidence="2">
    <location>
        <begin position="18"/>
        <end position="183"/>
    </location>
</feature>
<sequence length="375" mass="41588">MTSNRTDVCFFLPNLGEGGIQRTAINLADSFVNKGLKVDFVLDRVTGPFVKQIPDGSRMIDLKYPRLRTSVYSLISYLKREQPKALISYTHYHDEIAILAKRLSGVSTKIAVSTQNTLLGTPRPPIQNLPGFLGITPYYPHTLIKLFYPWADAVLASSGGVAQDVAQISGLPLEQIKVIYNPIVTPKLLERAKEPVDHPWFKTGEPPVILGVGRLTKQKDFETLIQAFYQVRKQQNARLMILGTGLAQARLQSLLHQLGVENDVNLQGFVENPYAYMARAKLFVLSSAWEGFGNVLVEAMAVGTPVISTDCQSGLAEILDHGKYGFLTPVGDYKAMAEEILKVLSGRYKLVDATWLNQFSIENSAQKYLEALSQT</sequence>
<dbReference type="SUPFAM" id="SSF53756">
    <property type="entry name" value="UDP-Glycosyltransferase/glycogen phosphorylase"/>
    <property type="match status" value="1"/>
</dbReference>
<dbReference type="PANTHER" id="PTHR12526:SF630">
    <property type="entry name" value="GLYCOSYLTRANSFERASE"/>
    <property type="match status" value="1"/>
</dbReference>
<keyword evidence="3" id="KW-0328">Glycosyltransferase</keyword>
<evidence type="ECO:0000313" key="4">
    <source>
        <dbReference type="Proteomes" id="UP001301728"/>
    </source>
</evidence>
<dbReference type="InterPro" id="IPR001296">
    <property type="entry name" value="Glyco_trans_1"/>
</dbReference>
<dbReference type="CDD" id="cd03811">
    <property type="entry name" value="GT4_GT28_WabH-like"/>
    <property type="match status" value="1"/>
</dbReference>
<dbReference type="EMBL" id="JAYGHT010000068">
    <property type="protein sequence ID" value="MEA5519686.1"/>
    <property type="molecule type" value="Genomic_DNA"/>
</dbReference>
<name>A0ABU5TXP6_9CYAN</name>
<evidence type="ECO:0000259" key="2">
    <source>
        <dbReference type="Pfam" id="PF13439"/>
    </source>
</evidence>
<gene>
    <name evidence="3" type="ORF">VB854_12110</name>
</gene>
<organism evidence="3 4">
    <name type="scientific">Limnoraphis robusta CCNP1315</name>
    <dbReference type="NCBI Taxonomy" id="3110306"/>
    <lineage>
        <taxon>Bacteria</taxon>
        <taxon>Bacillati</taxon>
        <taxon>Cyanobacteriota</taxon>
        <taxon>Cyanophyceae</taxon>
        <taxon>Oscillatoriophycideae</taxon>
        <taxon>Oscillatoriales</taxon>
        <taxon>Sirenicapillariaceae</taxon>
        <taxon>Limnoraphis</taxon>
    </lineage>
</organism>
<comment type="caution">
    <text evidence="3">The sequence shown here is derived from an EMBL/GenBank/DDBJ whole genome shotgun (WGS) entry which is preliminary data.</text>
</comment>
<accession>A0ABU5TXP6</accession>
<dbReference type="RefSeq" id="WP_323218955.1">
    <property type="nucleotide sequence ID" value="NZ_JAYGHT010000068.1"/>
</dbReference>